<feature type="domain" description="FAD-binding" evidence="3">
    <location>
        <begin position="3"/>
        <end position="177"/>
    </location>
</feature>
<name>A0A3D9ZVS3_9ACTN</name>
<dbReference type="Proteomes" id="UP000256913">
    <property type="component" value="Unassembled WGS sequence"/>
</dbReference>
<dbReference type="Gene3D" id="3.50.50.60">
    <property type="entry name" value="FAD/NAD(P)-binding domain"/>
    <property type="match status" value="1"/>
</dbReference>
<dbReference type="InterPro" id="IPR050493">
    <property type="entry name" value="FAD-dep_Monooxygenase_BioMet"/>
</dbReference>
<dbReference type="InterPro" id="IPR002938">
    <property type="entry name" value="FAD-bd"/>
</dbReference>
<evidence type="ECO:0000256" key="1">
    <source>
        <dbReference type="ARBA" id="ARBA00023002"/>
    </source>
</evidence>
<evidence type="ECO:0000259" key="3">
    <source>
        <dbReference type="Pfam" id="PF01494"/>
    </source>
</evidence>
<dbReference type="Pfam" id="PF01494">
    <property type="entry name" value="FAD_binding_3"/>
    <property type="match status" value="1"/>
</dbReference>
<dbReference type="RefSeq" id="WP_116073453.1">
    <property type="nucleotide sequence ID" value="NZ_BONB01000051.1"/>
</dbReference>
<dbReference type="PRINTS" id="PR00420">
    <property type="entry name" value="RNGMNOXGNASE"/>
</dbReference>
<keyword evidence="5" id="KW-1185">Reference proteome</keyword>
<evidence type="ECO:0000256" key="2">
    <source>
        <dbReference type="ARBA" id="ARBA00023033"/>
    </source>
</evidence>
<sequence length="462" mass="49775">MSRILVLGAGLCGLTTAMLLARDGHEVTVLERDPAEPPAPADAWQAWHRPGVNQFRLPHLMAARWRVEMEAELPEVIGALEAAGGLRINLLGLLPAERRGEWRDGDERFETVTARRPVLEAVLAAVAAGTSRVTIRRGFTVSGLLTEGSRVTGVLAEGGHTLRADLVVDCGGRRSALGSWLIAAGARRPVEERADCGFVYYGRHFQGRLPEGQGNVLQRYESASILTLPGDNGTWSVALITSGRDKALRGLRDPARWDAALAGYPLAAPWCDGEPAEGVDVIAGIEDRHRGFVVDGEPVATGVVAVGDAWACTNPSLGRGATIGLLHAIGLRDVLHDTDPEDHDKVVRRFHDWTSAAVEPLYRGTLWYDRHRLAELDADAAGVHYRPDDPRWAFSLATFAASLVDPDVAREYQALTTMLATPDDLVSQPGLPEKIMRLGASAPAYPLPGPGRRELLAAIEGS</sequence>
<evidence type="ECO:0000313" key="4">
    <source>
        <dbReference type="EMBL" id="REG01298.1"/>
    </source>
</evidence>
<evidence type="ECO:0000313" key="5">
    <source>
        <dbReference type="Proteomes" id="UP000256913"/>
    </source>
</evidence>
<comment type="caution">
    <text evidence="4">The sequence shown here is derived from an EMBL/GenBank/DDBJ whole genome shotgun (WGS) entry which is preliminary data.</text>
</comment>
<organism evidence="4 5">
    <name type="scientific">Asanoa ferruginea</name>
    <dbReference type="NCBI Taxonomy" id="53367"/>
    <lineage>
        <taxon>Bacteria</taxon>
        <taxon>Bacillati</taxon>
        <taxon>Actinomycetota</taxon>
        <taxon>Actinomycetes</taxon>
        <taxon>Micromonosporales</taxon>
        <taxon>Micromonosporaceae</taxon>
        <taxon>Asanoa</taxon>
    </lineage>
</organism>
<dbReference type="OrthoDB" id="9790035at2"/>
<dbReference type="PANTHER" id="PTHR13789:SF309">
    <property type="entry name" value="PUTATIVE (AFU_ORTHOLOGUE AFUA_6G14510)-RELATED"/>
    <property type="match status" value="1"/>
</dbReference>
<dbReference type="SUPFAM" id="SSF51905">
    <property type="entry name" value="FAD/NAD(P)-binding domain"/>
    <property type="match status" value="1"/>
</dbReference>
<dbReference type="AlphaFoldDB" id="A0A3D9ZVS3"/>
<dbReference type="GO" id="GO:0071949">
    <property type="term" value="F:FAD binding"/>
    <property type="evidence" value="ECO:0007669"/>
    <property type="project" value="InterPro"/>
</dbReference>
<keyword evidence="1" id="KW-0560">Oxidoreductase</keyword>
<keyword evidence="2" id="KW-0503">Monooxygenase</keyword>
<dbReference type="PANTHER" id="PTHR13789">
    <property type="entry name" value="MONOOXYGENASE"/>
    <property type="match status" value="1"/>
</dbReference>
<protein>
    <submittedName>
        <fullName evidence="4">2-polyprenyl-6-methoxyphenol hydroxylase-like FAD-dependent oxidoreductase</fullName>
    </submittedName>
</protein>
<dbReference type="InterPro" id="IPR036188">
    <property type="entry name" value="FAD/NAD-bd_sf"/>
</dbReference>
<proteinExistence type="predicted"/>
<reference evidence="4 5" key="1">
    <citation type="submission" date="2018-08" db="EMBL/GenBank/DDBJ databases">
        <title>Sequencing the genomes of 1000 actinobacteria strains.</title>
        <authorList>
            <person name="Klenk H.-P."/>
        </authorList>
    </citation>
    <scope>NUCLEOTIDE SEQUENCE [LARGE SCALE GENOMIC DNA]</scope>
    <source>
        <strain evidence="4 5">DSM 44099</strain>
    </source>
</reference>
<gene>
    <name evidence="4" type="ORF">DFJ67_7379</name>
</gene>
<dbReference type="GO" id="GO:0004497">
    <property type="term" value="F:monooxygenase activity"/>
    <property type="evidence" value="ECO:0007669"/>
    <property type="project" value="UniProtKB-KW"/>
</dbReference>
<accession>A0A3D9ZVS3</accession>
<dbReference type="EMBL" id="QUMQ01000001">
    <property type="protein sequence ID" value="REG01298.1"/>
    <property type="molecule type" value="Genomic_DNA"/>
</dbReference>